<evidence type="ECO:0000313" key="1">
    <source>
        <dbReference type="EMBL" id="SPJ24729.1"/>
    </source>
</evidence>
<dbReference type="RefSeq" id="WP_108894547.1">
    <property type="nucleotide sequence ID" value="NZ_ONZF01000005.1"/>
</dbReference>
<dbReference type="Proteomes" id="UP000244912">
    <property type="component" value="Unassembled WGS sequence"/>
</dbReference>
<dbReference type="EMBL" id="ONZF01000005">
    <property type="protein sequence ID" value="SPJ24729.1"/>
    <property type="molecule type" value="Genomic_DNA"/>
</dbReference>
<accession>A0A2R8BX53</accession>
<reference evidence="1 2" key="1">
    <citation type="submission" date="2018-03" db="EMBL/GenBank/DDBJ databases">
        <authorList>
            <person name="Keele B.F."/>
        </authorList>
    </citation>
    <scope>NUCLEOTIDE SEQUENCE [LARGE SCALE GENOMIC DNA]</scope>
    <source>
        <strain evidence="1 2">CECT 8504</strain>
    </source>
</reference>
<gene>
    <name evidence="1" type="ORF">PAA8504_02567</name>
</gene>
<protein>
    <submittedName>
        <fullName evidence="1">Uncharacterized protein</fullName>
    </submittedName>
</protein>
<evidence type="ECO:0000313" key="2">
    <source>
        <dbReference type="Proteomes" id="UP000244912"/>
    </source>
</evidence>
<name>A0A2R8BX53_9RHOB</name>
<dbReference type="AlphaFoldDB" id="A0A2R8BX53"/>
<proteinExistence type="predicted"/>
<organism evidence="1 2">
    <name type="scientific">Palleronia abyssalis</name>
    <dbReference type="NCBI Taxonomy" id="1501240"/>
    <lineage>
        <taxon>Bacteria</taxon>
        <taxon>Pseudomonadati</taxon>
        <taxon>Pseudomonadota</taxon>
        <taxon>Alphaproteobacteria</taxon>
        <taxon>Rhodobacterales</taxon>
        <taxon>Roseobacteraceae</taxon>
        <taxon>Palleronia</taxon>
    </lineage>
</organism>
<dbReference type="OrthoDB" id="7651124at2"/>
<sequence>MPQLDFQAWLDARNASFFEADFTTNLGLVEIPFAVTTRTSVIIIDSVEKLRSGFDAWRRMLQQQSATHMVSTVRQVSELGEGLIAGQYETRILRGATNVCPPYMSTATLNLSRDGWKAISVGTGMYNDRWPFLFPKVDERGEELDWTGGKGPEGEKNG</sequence>
<keyword evidence="2" id="KW-1185">Reference proteome</keyword>